<proteinExistence type="predicted"/>
<dbReference type="EMBL" id="JACHIW010000002">
    <property type="protein sequence ID" value="MBB5157969.1"/>
    <property type="molecule type" value="Genomic_DNA"/>
</dbReference>
<dbReference type="Proteomes" id="UP000584374">
    <property type="component" value="Unassembled WGS sequence"/>
</dbReference>
<accession>A0A840QH49</accession>
<organism evidence="1 2">
    <name type="scientific">Saccharopolyspora phatthalungensis</name>
    <dbReference type="NCBI Taxonomy" id="664693"/>
    <lineage>
        <taxon>Bacteria</taxon>
        <taxon>Bacillati</taxon>
        <taxon>Actinomycetota</taxon>
        <taxon>Actinomycetes</taxon>
        <taxon>Pseudonocardiales</taxon>
        <taxon>Pseudonocardiaceae</taxon>
        <taxon>Saccharopolyspora</taxon>
    </lineage>
</organism>
<dbReference type="RefSeq" id="WP_184729485.1">
    <property type="nucleotide sequence ID" value="NZ_JACHIW010000002.1"/>
</dbReference>
<protein>
    <submittedName>
        <fullName evidence="1">Uncharacterized protein</fullName>
    </submittedName>
</protein>
<name>A0A840QH49_9PSEU</name>
<dbReference type="AlphaFoldDB" id="A0A840QH49"/>
<keyword evidence="2" id="KW-1185">Reference proteome</keyword>
<evidence type="ECO:0000313" key="2">
    <source>
        <dbReference type="Proteomes" id="UP000584374"/>
    </source>
</evidence>
<evidence type="ECO:0000313" key="1">
    <source>
        <dbReference type="EMBL" id="MBB5157969.1"/>
    </source>
</evidence>
<sequence length="98" mass="10987">MPNSEIAELRQSVQRVRKAVGAVRRRFGDSAAMRRLDNDVDRLEIDVTESFGTPLIPCARTPIIDRNEVVLVADTPYDPELWRDADDEGIGGHRPQAC</sequence>
<comment type="caution">
    <text evidence="1">The sequence shown here is derived from an EMBL/GenBank/DDBJ whole genome shotgun (WGS) entry which is preliminary data.</text>
</comment>
<reference evidence="1 2" key="1">
    <citation type="submission" date="2020-08" db="EMBL/GenBank/DDBJ databases">
        <title>Sequencing the genomes of 1000 actinobacteria strains.</title>
        <authorList>
            <person name="Klenk H.-P."/>
        </authorList>
    </citation>
    <scope>NUCLEOTIDE SEQUENCE [LARGE SCALE GENOMIC DNA]</scope>
    <source>
        <strain evidence="1 2">DSM 45584</strain>
    </source>
</reference>
<gene>
    <name evidence="1" type="ORF">BJ970_005568</name>
</gene>